<name>A0A7C4TLA6_UNCKA</name>
<proteinExistence type="predicted"/>
<accession>A0A7C4TLA6</accession>
<evidence type="ECO:0000256" key="1">
    <source>
        <dbReference type="SAM" id="Phobius"/>
    </source>
</evidence>
<feature type="transmembrane region" description="Helical" evidence="1">
    <location>
        <begin position="95"/>
        <end position="115"/>
    </location>
</feature>
<keyword evidence="1" id="KW-0812">Transmembrane</keyword>
<organism evidence="2">
    <name type="scientific">candidate division WWE3 bacterium</name>
    <dbReference type="NCBI Taxonomy" id="2053526"/>
    <lineage>
        <taxon>Bacteria</taxon>
        <taxon>Katanobacteria</taxon>
    </lineage>
</organism>
<feature type="transmembrane region" description="Helical" evidence="1">
    <location>
        <begin position="122"/>
        <end position="139"/>
    </location>
</feature>
<dbReference type="AlphaFoldDB" id="A0A7C4TLA6"/>
<protein>
    <submittedName>
        <fullName evidence="2">Uncharacterized protein</fullName>
    </submittedName>
</protein>
<gene>
    <name evidence="2" type="ORF">ENR63_00270</name>
</gene>
<keyword evidence="1" id="KW-1133">Transmembrane helix</keyword>
<comment type="caution">
    <text evidence="2">The sequence shown here is derived from an EMBL/GenBank/DDBJ whole genome shotgun (WGS) entry which is preliminary data.</text>
</comment>
<keyword evidence="1" id="KW-0472">Membrane</keyword>
<feature type="transmembrane region" description="Helical" evidence="1">
    <location>
        <begin position="29"/>
        <end position="48"/>
    </location>
</feature>
<feature type="transmembrane region" description="Helical" evidence="1">
    <location>
        <begin position="55"/>
        <end position="75"/>
    </location>
</feature>
<reference evidence="2" key="1">
    <citation type="journal article" date="2020" name="mSystems">
        <title>Genome- and Community-Level Interaction Insights into Carbon Utilization and Element Cycling Functions of Hydrothermarchaeota in Hydrothermal Sediment.</title>
        <authorList>
            <person name="Zhou Z."/>
            <person name="Liu Y."/>
            <person name="Xu W."/>
            <person name="Pan J."/>
            <person name="Luo Z.H."/>
            <person name="Li M."/>
        </authorList>
    </citation>
    <scope>NUCLEOTIDE SEQUENCE [LARGE SCALE GENOMIC DNA]</scope>
    <source>
        <strain evidence="2">SpSt-417</strain>
    </source>
</reference>
<dbReference type="EMBL" id="DSRT01000014">
    <property type="protein sequence ID" value="HGW29352.1"/>
    <property type="molecule type" value="Genomic_DNA"/>
</dbReference>
<sequence length="256" mass="29119">MSSSIYEKISGTGYYLADDYNADEMAGTYMGWHWIVGLLVLLFGFRPLTTDQRKFFILLAGILLITLPPSFTIGGVEIYTPSHLLYYVVPGFRSLVRWSAVIYLILLILNVYLFSRFDIKNTLLLAILNTLMFAVYLPVMNINLAPGEITYLRNLENKPSTILVYPDANFYSVFWVLSHKNALLNPSVSSEYKAGLTAKEVTLEALSGKSDYKFDYIVVYFERIGDDEAKTFLPLINTFGPKVYEDSRAVIYKVNQ</sequence>
<evidence type="ECO:0000313" key="2">
    <source>
        <dbReference type="EMBL" id="HGW29352.1"/>
    </source>
</evidence>